<dbReference type="EC" id="3.1.1.23" evidence="3"/>
<evidence type="ECO:0000256" key="2">
    <source>
        <dbReference type="ARBA" id="ARBA00008645"/>
    </source>
</evidence>
<evidence type="ECO:0000256" key="10">
    <source>
        <dbReference type="ARBA" id="ARBA00047662"/>
    </source>
</evidence>
<evidence type="ECO:0000256" key="12">
    <source>
        <dbReference type="SAM" id="MobiDB-lite"/>
    </source>
</evidence>
<dbReference type="GO" id="GO:0031966">
    <property type="term" value="C:mitochondrial membrane"/>
    <property type="evidence" value="ECO:0007669"/>
    <property type="project" value="UniProtKB-SubCell"/>
</dbReference>
<evidence type="ECO:0000256" key="11">
    <source>
        <dbReference type="ARBA" id="ARBA00049568"/>
    </source>
</evidence>
<dbReference type="GO" id="GO:0047372">
    <property type="term" value="F:monoacylglycerol lipase activity"/>
    <property type="evidence" value="ECO:0007669"/>
    <property type="project" value="UniProtKB-EC"/>
</dbReference>
<proteinExistence type="inferred from homology"/>
<dbReference type="InterPro" id="IPR000073">
    <property type="entry name" value="AB_hydrolase_1"/>
</dbReference>
<sequence>MSGEDLCSTEVHTTKPHSARPPWRNRIRPLQKKELVEIRPGRWLKILHITAAGGGDHRSSNGDERQDQSVGCSTVKGDNTLMVIPGKKVEVGINTTEAFISRKESEVNTAPGKTEYDSSHQERAPLAKTEDSIESTDKKDDFTDDCKNAKEYQTLEKVDDEPKDNKGRSKEDRTSSSNLHTASQFELDDHGKKSMNLSHNINNESGESSQVICTTGSSKSLSLQAASGTDKLNPPEKNLDLPSSTKMHNINHSNSNVNDSGIVKDKCKLETFYDKTRTVQNHQLYKGRDLPWLSEDDIPPSDTVLFFLHGVGGSYEVWMAQINYFAAKGYQIVAPDLLGHGQSSAPEMGSAYHFRELARDMTAIFECYSGKRNVVIGHSYGCTFCTLLAHEQGLRLSRLVMVSGGAPSPLEPQPCHIFCLPVCLLDCISPMLVKCFLRRAFSTQGQLSTVEDMYKSFNVPAHVLRGTMVGQVWHEGDEGYHTEIEVPTLLIHGRQDGLVPLQDEYGMEEALPYCHLEVIEDVSHMVMMECPDKVNQLIHDFILQDSEELFSRKHVHRSPSRASQKHVNRSPSRASLKSTSKAIPAHLLTS</sequence>
<dbReference type="GO" id="GO:0046464">
    <property type="term" value="P:acylglycerol catabolic process"/>
    <property type="evidence" value="ECO:0007669"/>
    <property type="project" value="TreeGrafter"/>
</dbReference>
<name>A0A8J9ZK41_BRALA</name>
<evidence type="ECO:0000313" key="15">
    <source>
        <dbReference type="Proteomes" id="UP000838412"/>
    </source>
</evidence>
<dbReference type="FunFam" id="3.40.50.1820:FF:000017">
    <property type="entry name" value="Abhydrolase domain containing 8"/>
    <property type="match status" value="1"/>
</dbReference>
<dbReference type="GO" id="GO:0031902">
    <property type="term" value="C:late endosome membrane"/>
    <property type="evidence" value="ECO:0007669"/>
    <property type="project" value="UniProtKB-SubCell"/>
</dbReference>
<dbReference type="Pfam" id="PF00561">
    <property type="entry name" value="Abhydrolase_1"/>
    <property type="match status" value="1"/>
</dbReference>
<evidence type="ECO:0000256" key="9">
    <source>
        <dbReference type="ARBA" id="ARBA00046308"/>
    </source>
</evidence>
<evidence type="ECO:0000256" key="3">
    <source>
        <dbReference type="ARBA" id="ARBA00013254"/>
    </source>
</evidence>
<dbReference type="PANTHER" id="PTHR43798:SF5">
    <property type="entry name" value="MONOACYLGLYCEROL LIPASE ABHD6"/>
    <property type="match status" value="1"/>
</dbReference>
<dbReference type="InterPro" id="IPR050266">
    <property type="entry name" value="AB_hydrolase_sf"/>
</dbReference>
<evidence type="ECO:0000256" key="8">
    <source>
        <dbReference type="ARBA" id="ARBA00041848"/>
    </source>
</evidence>
<organism evidence="14 15">
    <name type="scientific">Branchiostoma lanceolatum</name>
    <name type="common">Common lancelet</name>
    <name type="synonym">Amphioxus lanceolatum</name>
    <dbReference type="NCBI Taxonomy" id="7740"/>
    <lineage>
        <taxon>Eukaryota</taxon>
        <taxon>Metazoa</taxon>
        <taxon>Chordata</taxon>
        <taxon>Cephalochordata</taxon>
        <taxon>Leptocardii</taxon>
        <taxon>Amphioxiformes</taxon>
        <taxon>Branchiostomatidae</taxon>
        <taxon>Branchiostoma</taxon>
    </lineage>
</organism>
<comment type="catalytic activity">
    <reaction evidence="10">
        <text>1-dodecanoylglycerol + H2O = dodecanoate + glycerol + H(+)</text>
        <dbReference type="Rhea" id="RHEA:44316"/>
        <dbReference type="ChEBI" id="CHEBI:15377"/>
        <dbReference type="ChEBI" id="CHEBI:15378"/>
        <dbReference type="ChEBI" id="CHEBI:17754"/>
        <dbReference type="ChEBI" id="CHEBI:18262"/>
        <dbReference type="ChEBI" id="CHEBI:75539"/>
    </reaction>
</comment>
<dbReference type="AlphaFoldDB" id="A0A8J9ZK41"/>
<dbReference type="EMBL" id="OV696687">
    <property type="protein sequence ID" value="CAH1254420.1"/>
    <property type="molecule type" value="Genomic_DNA"/>
</dbReference>
<dbReference type="Gene3D" id="3.40.50.1820">
    <property type="entry name" value="alpha/beta hydrolase"/>
    <property type="match status" value="1"/>
</dbReference>
<dbReference type="PRINTS" id="PR00412">
    <property type="entry name" value="EPOXHYDRLASE"/>
</dbReference>
<comment type="catalytic activity">
    <reaction evidence="1">
        <text>Hydrolyzes glycerol monoesters of long-chain fatty acids.</text>
        <dbReference type="EC" id="3.1.1.23"/>
    </reaction>
</comment>
<evidence type="ECO:0000256" key="1">
    <source>
        <dbReference type="ARBA" id="ARBA00001613"/>
    </source>
</evidence>
<feature type="domain" description="AB hydrolase-1" evidence="13">
    <location>
        <begin position="304"/>
        <end position="407"/>
    </location>
</feature>
<feature type="compositionally biased region" description="Polar residues" evidence="12">
    <location>
        <begin position="195"/>
        <end position="211"/>
    </location>
</feature>
<dbReference type="InterPro" id="IPR000639">
    <property type="entry name" value="Epox_hydrolase-like"/>
</dbReference>
<evidence type="ECO:0000313" key="14">
    <source>
        <dbReference type="EMBL" id="CAH1254420.1"/>
    </source>
</evidence>
<dbReference type="GO" id="GO:0005765">
    <property type="term" value="C:lysosomal membrane"/>
    <property type="evidence" value="ECO:0007669"/>
    <property type="project" value="UniProtKB-SubCell"/>
</dbReference>
<feature type="region of interest" description="Disordered" evidence="12">
    <location>
        <begin position="553"/>
        <end position="580"/>
    </location>
</feature>
<accession>A0A8J9ZK41</accession>
<comment type="subcellular location">
    <subcellularLocation>
        <location evidence="5">Late endosome membrane</location>
        <topology evidence="5">Single-pass type II membrane protein</topology>
    </subcellularLocation>
    <subcellularLocation>
        <location evidence="6">Lysosome membrane</location>
        <topology evidence="6">Single-pass type II membrane protein</topology>
    </subcellularLocation>
    <subcellularLocation>
        <location evidence="9">Mitochondrion membrane</location>
        <topology evidence="9">Single-pass type II membrane protein</topology>
    </subcellularLocation>
</comment>
<dbReference type="Proteomes" id="UP000838412">
    <property type="component" value="Chromosome 2"/>
</dbReference>
<dbReference type="SUPFAM" id="SSF53474">
    <property type="entry name" value="alpha/beta-Hydrolases"/>
    <property type="match status" value="1"/>
</dbReference>
<keyword evidence="15" id="KW-1185">Reference proteome</keyword>
<feature type="compositionally biased region" description="Basic and acidic residues" evidence="12">
    <location>
        <begin position="163"/>
        <end position="174"/>
    </location>
</feature>
<feature type="compositionally biased region" description="Polar residues" evidence="12">
    <location>
        <begin position="175"/>
        <end position="184"/>
    </location>
</feature>
<comment type="similarity">
    <text evidence="2">Belongs to the AB hydrolase superfamily.</text>
</comment>
<evidence type="ECO:0000256" key="4">
    <source>
        <dbReference type="ARBA" id="ARBA00022801"/>
    </source>
</evidence>
<dbReference type="PRINTS" id="PR00111">
    <property type="entry name" value="ABHYDROLASE"/>
</dbReference>
<dbReference type="PANTHER" id="PTHR43798">
    <property type="entry name" value="MONOACYLGLYCEROL LIPASE"/>
    <property type="match status" value="1"/>
</dbReference>
<dbReference type="OrthoDB" id="428974at2759"/>
<feature type="region of interest" description="Disordered" evidence="12">
    <location>
        <begin position="103"/>
        <end position="211"/>
    </location>
</feature>
<feature type="compositionally biased region" description="Basic residues" evidence="12">
    <location>
        <begin position="553"/>
        <end position="568"/>
    </location>
</feature>
<protein>
    <recommendedName>
        <fullName evidence="7">Protein ABHD8</fullName>
        <ecNumber evidence="3">3.1.1.23</ecNumber>
    </recommendedName>
    <alternativeName>
        <fullName evidence="8">Alpha/beta hydrolase domain-containing protein 8</fullName>
    </alternativeName>
</protein>
<feature type="region of interest" description="Disordered" evidence="12">
    <location>
        <begin position="52"/>
        <end position="73"/>
    </location>
</feature>
<keyword evidence="4" id="KW-0378">Hydrolase</keyword>
<gene>
    <name evidence="14" type="primary">ABHD8</name>
    <name evidence="14" type="ORF">BLAG_LOCUS13832</name>
</gene>
<evidence type="ECO:0000256" key="6">
    <source>
        <dbReference type="ARBA" id="ARBA00037874"/>
    </source>
</evidence>
<dbReference type="InterPro" id="IPR029058">
    <property type="entry name" value="AB_hydrolase_fold"/>
</dbReference>
<feature type="compositionally biased region" description="Basic residues" evidence="12">
    <location>
        <begin position="14"/>
        <end position="25"/>
    </location>
</feature>
<feature type="compositionally biased region" description="Basic and acidic residues" evidence="12">
    <location>
        <begin position="55"/>
        <end position="67"/>
    </location>
</feature>
<evidence type="ECO:0000256" key="7">
    <source>
        <dbReference type="ARBA" id="ARBA00039466"/>
    </source>
</evidence>
<feature type="region of interest" description="Disordered" evidence="12">
    <location>
        <begin position="1"/>
        <end position="25"/>
    </location>
</feature>
<feature type="compositionally biased region" description="Basic and acidic residues" evidence="12">
    <location>
        <begin position="114"/>
        <end position="157"/>
    </location>
</feature>
<evidence type="ECO:0000259" key="13">
    <source>
        <dbReference type="Pfam" id="PF00561"/>
    </source>
</evidence>
<feature type="compositionally biased region" description="Polar residues" evidence="12">
    <location>
        <begin position="569"/>
        <end position="580"/>
    </location>
</feature>
<comment type="function">
    <text evidence="11">Lipase that preferentially hydrolysis medium-chain saturated monoacylglycerols including 2-arachidonoylglycerol. Through 2-arachidonoylglycerol degradation may regulate endocannabinoid signaling pathways. Also has a lysophosphatidyl lipase activity with a preference for lysophosphatidylglycerol among other lysophospholipids. Also able to degrade bis(monoacylglycero)phosphate (BMP) and constitutes the major enzyme for BMP catabolism. BMP, also known as lysobisphosphatidic acid, is enriched in late endosomes and lysosomes and plays a key role in the formation of intraluminal vesicles and in lipid sorting.</text>
</comment>
<evidence type="ECO:0000256" key="5">
    <source>
        <dbReference type="ARBA" id="ARBA00037797"/>
    </source>
</evidence>
<reference evidence="14" key="1">
    <citation type="submission" date="2022-01" db="EMBL/GenBank/DDBJ databases">
        <authorList>
            <person name="Braso-Vives M."/>
        </authorList>
    </citation>
    <scope>NUCLEOTIDE SEQUENCE</scope>
</reference>